<gene>
    <name evidence="2" type="ORF">FYJ35_05725</name>
</gene>
<feature type="transmembrane region" description="Helical" evidence="1">
    <location>
        <begin position="52"/>
        <end position="71"/>
    </location>
</feature>
<evidence type="ECO:0000313" key="2">
    <source>
        <dbReference type="EMBL" id="MSS14540.1"/>
    </source>
</evidence>
<dbReference type="AlphaFoldDB" id="A0A6L5X2T9"/>
<keyword evidence="1" id="KW-0472">Membrane</keyword>
<evidence type="ECO:0000313" key="3">
    <source>
        <dbReference type="Proteomes" id="UP000481852"/>
    </source>
</evidence>
<dbReference type="RefSeq" id="WP_154524479.1">
    <property type="nucleotide sequence ID" value="NZ_VULZ01000005.1"/>
</dbReference>
<reference evidence="2 3" key="1">
    <citation type="submission" date="2019-08" db="EMBL/GenBank/DDBJ databases">
        <title>In-depth cultivation of the pig gut microbiome towards novel bacterial diversity and tailored functional studies.</title>
        <authorList>
            <person name="Wylensek D."/>
            <person name="Hitch T.C.A."/>
            <person name="Clavel T."/>
        </authorList>
    </citation>
    <scope>NUCLEOTIDE SEQUENCE [LARGE SCALE GENOMIC DNA]</scope>
    <source>
        <strain evidence="2 3">Oil+RF-744-WCA-WT-11</strain>
    </source>
</reference>
<name>A0A6L5X2T9_9FIRM</name>
<comment type="caution">
    <text evidence="2">The sequence shown here is derived from an EMBL/GenBank/DDBJ whole genome shotgun (WGS) entry which is preliminary data.</text>
</comment>
<feature type="transmembrane region" description="Helical" evidence="1">
    <location>
        <begin position="27"/>
        <end position="45"/>
    </location>
</feature>
<dbReference type="EMBL" id="VULZ01000005">
    <property type="protein sequence ID" value="MSS14540.1"/>
    <property type="molecule type" value="Genomic_DNA"/>
</dbReference>
<keyword evidence="1" id="KW-1133">Transmembrane helix</keyword>
<protein>
    <submittedName>
        <fullName evidence="2">Uncharacterized protein</fullName>
    </submittedName>
</protein>
<sequence length="72" mass="7808">MGILLMILLLFLFFRFTGFLFRISGRILGAIFSLIGYAVIGMIVVSLLGMAFFLPLILLIGIAATIIAAVTQ</sequence>
<evidence type="ECO:0000256" key="1">
    <source>
        <dbReference type="SAM" id="Phobius"/>
    </source>
</evidence>
<keyword evidence="1" id="KW-0812">Transmembrane</keyword>
<organism evidence="2 3">
    <name type="scientific">Porcincola intestinalis</name>
    <dbReference type="NCBI Taxonomy" id="2606632"/>
    <lineage>
        <taxon>Bacteria</taxon>
        <taxon>Bacillati</taxon>
        <taxon>Bacillota</taxon>
        <taxon>Clostridia</taxon>
        <taxon>Lachnospirales</taxon>
        <taxon>Lachnospiraceae</taxon>
        <taxon>Porcincola</taxon>
    </lineage>
</organism>
<dbReference type="Proteomes" id="UP000481852">
    <property type="component" value="Unassembled WGS sequence"/>
</dbReference>
<keyword evidence="3" id="KW-1185">Reference proteome</keyword>
<accession>A0A6L5X2T9</accession>
<proteinExistence type="predicted"/>